<accession>A0A6U6CRI9</accession>
<evidence type="ECO:0008006" key="6">
    <source>
        <dbReference type="Google" id="ProtNLM"/>
    </source>
</evidence>
<feature type="region of interest" description="Disordered" evidence="1">
    <location>
        <begin position="45"/>
        <end position="85"/>
    </location>
</feature>
<name>A0A6U6CRI9_GUITH</name>
<dbReference type="AlphaFoldDB" id="A0A6U6CRI9"/>
<proteinExistence type="predicted"/>
<dbReference type="EMBL" id="HBKN01042716">
    <property type="protein sequence ID" value="CAE2331363.1"/>
    <property type="molecule type" value="Transcribed_RNA"/>
</dbReference>
<organism evidence="2">
    <name type="scientific">Guillardia theta</name>
    <name type="common">Cryptophyte</name>
    <name type="synonym">Cryptomonas phi</name>
    <dbReference type="NCBI Taxonomy" id="55529"/>
    <lineage>
        <taxon>Eukaryota</taxon>
        <taxon>Cryptophyceae</taxon>
        <taxon>Pyrenomonadales</taxon>
        <taxon>Geminigeraceae</taxon>
        <taxon>Guillardia</taxon>
    </lineage>
</organism>
<dbReference type="EMBL" id="HBKN01042719">
    <property type="protein sequence ID" value="CAE2331368.1"/>
    <property type="molecule type" value="Transcribed_RNA"/>
</dbReference>
<evidence type="ECO:0000313" key="5">
    <source>
        <dbReference type="EMBL" id="CAE2331368.1"/>
    </source>
</evidence>
<dbReference type="EMBL" id="HBKN01042717">
    <property type="protein sequence ID" value="CAE2331365.1"/>
    <property type="molecule type" value="Transcribed_RNA"/>
</dbReference>
<evidence type="ECO:0000313" key="4">
    <source>
        <dbReference type="EMBL" id="CAE2331366.1"/>
    </source>
</evidence>
<evidence type="ECO:0000256" key="1">
    <source>
        <dbReference type="SAM" id="MobiDB-lite"/>
    </source>
</evidence>
<sequence>MTELLFPIFNEYMSTTNAAATASGARIQAFDLSVTREDASMLSLPRPLSDAVRGERPRAEEPRPLSFPLSDKGRQARRSENNFDVGEKVSAALQVRPSYQRRIGTSGRQISRDSPSFRRFMEYKAGASYVNDILPRAVRAEARDMGTSTDPEDVLPELSVDSADTSDRHSDGLEVPEGMTMQAVAEMLLEQRAENSSGAAEVSAGDAALEAEVPPERHLRAVQILMTCLLKWSAQARAASLVFTLEVWKGILASKRRRAMVVRRRLHRALLTEILNAWLRPVHQRMIQKIRFQELSRRAHLLQTVRAFNGWKIVAFRLQFARNFESKYLHKHHDLVYTFFLMWSKATFGAVYTANQLMTSSETVAGKALRMKIKFHFLTRLEFFRSWLKLSRKKKHSFLQCFFK</sequence>
<protein>
    <recommendedName>
        <fullName evidence="6">Sfi1 spindle body domain-containing protein</fullName>
    </recommendedName>
</protein>
<feature type="compositionally biased region" description="Basic and acidic residues" evidence="1">
    <location>
        <begin position="71"/>
        <end position="85"/>
    </location>
</feature>
<feature type="compositionally biased region" description="Basic and acidic residues" evidence="1">
    <location>
        <begin position="52"/>
        <end position="63"/>
    </location>
</feature>
<dbReference type="EMBL" id="HBKN01042718">
    <property type="protein sequence ID" value="CAE2331366.1"/>
    <property type="molecule type" value="Transcribed_RNA"/>
</dbReference>
<gene>
    <name evidence="2" type="ORF">GTHE00462_LOCUS33424</name>
    <name evidence="3" type="ORF">GTHE00462_LOCUS33425</name>
    <name evidence="4" type="ORF">GTHE00462_LOCUS33426</name>
    <name evidence="5" type="ORF">GTHE00462_LOCUS33427</name>
</gene>
<reference evidence="2" key="1">
    <citation type="submission" date="2021-01" db="EMBL/GenBank/DDBJ databases">
        <authorList>
            <person name="Corre E."/>
            <person name="Pelletier E."/>
            <person name="Niang G."/>
            <person name="Scheremetjew M."/>
            <person name="Finn R."/>
            <person name="Kale V."/>
            <person name="Holt S."/>
            <person name="Cochrane G."/>
            <person name="Meng A."/>
            <person name="Brown T."/>
            <person name="Cohen L."/>
        </authorList>
    </citation>
    <scope>NUCLEOTIDE SEQUENCE</scope>
    <source>
        <strain evidence="2">CCMP 2712</strain>
    </source>
</reference>
<evidence type="ECO:0000313" key="2">
    <source>
        <dbReference type="EMBL" id="CAE2331363.1"/>
    </source>
</evidence>
<evidence type="ECO:0000313" key="3">
    <source>
        <dbReference type="EMBL" id="CAE2331365.1"/>
    </source>
</evidence>